<dbReference type="InterPro" id="IPR046748">
    <property type="entry name" value="HipA_2"/>
</dbReference>
<keyword evidence="3" id="KW-1185">Reference proteome</keyword>
<evidence type="ECO:0000259" key="1">
    <source>
        <dbReference type="Pfam" id="PF20613"/>
    </source>
</evidence>
<proteinExistence type="predicted"/>
<dbReference type="EMBL" id="JASZZN010000001">
    <property type="protein sequence ID" value="MDM4013928.1"/>
    <property type="molecule type" value="Genomic_DNA"/>
</dbReference>
<accession>A0ABT7PC22</accession>
<evidence type="ECO:0000313" key="2">
    <source>
        <dbReference type="EMBL" id="MDM4013928.1"/>
    </source>
</evidence>
<dbReference type="Proteomes" id="UP001239462">
    <property type="component" value="Unassembled WGS sequence"/>
</dbReference>
<comment type="caution">
    <text evidence="2">The sequence shown here is derived from an EMBL/GenBank/DDBJ whole genome shotgun (WGS) entry which is preliminary data.</text>
</comment>
<gene>
    <name evidence="2" type="ORF">QTN89_00705</name>
</gene>
<name>A0ABT7PC22_9BACT</name>
<reference evidence="2 3" key="1">
    <citation type="submission" date="2023-06" db="EMBL/GenBank/DDBJ databases">
        <title>Roseiconus lacunae JC819 isolated from Gulf of Mannar region, Tamil Nadu.</title>
        <authorList>
            <person name="Pk S."/>
            <person name="Ch S."/>
            <person name="Ch V.R."/>
        </authorList>
    </citation>
    <scope>NUCLEOTIDE SEQUENCE [LARGE SCALE GENOMIC DNA]</scope>
    <source>
        <strain evidence="2 3">JC819</strain>
    </source>
</reference>
<organism evidence="2 3">
    <name type="scientific">Roseiconus lacunae</name>
    <dbReference type="NCBI Taxonomy" id="2605694"/>
    <lineage>
        <taxon>Bacteria</taxon>
        <taxon>Pseudomonadati</taxon>
        <taxon>Planctomycetota</taxon>
        <taxon>Planctomycetia</taxon>
        <taxon>Pirellulales</taxon>
        <taxon>Pirellulaceae</taxon>
        <taxon>Roseiconus</taxon>
    </lineage>
</organism>
<dbReference type="Pfam" id="PF20613">
    <property type="entry name" value="HipA_2"/>
    <property type="match status" value="1"/>
</dbReference>
<evidence type="ECO:0000313" key="3">
    <source>
        <dbReference type="Proteomes" id="UP001239462"/>
    </source>
</evidence>
<dbReference type="RefSeq" id="WP_289161649.1">
    <property type="nucleotide sequence ID" value="NZ_JASZZN010000001.1"/>
</dbReference>
<protein>
    <recommendedName>
        <fullName evidence="1">HipA-like kinase domain-containing protein</fullName>
    </recommendedName>
</protein>
<sequence>MSRFASNPDFQPTEIVRFIDNLDSGAGTLIVETDVGRGYLKALGNPDGPHALVKDFIGTHLARELGLPTFDYAIVDVDEIDELPFFRGGIASPGPAFVTRSEGGTTWGKDLKILGKVGNPEVISGLVVVDTWLRNTDRYFKPAN</sequence>
<feature type="domain" description="HipA-like kinase" evidence="1">
    <location>
        <begin position="47"/>
        <end position="140"/>
    </location>
</feature>